<dbReference type="AlphaFoldDB" id="A0A4S4LBM7"/>
<dbReference type="PROSITE" id="PS50102">
    <property type="entry name" value="RRM"/>
    <property type="match status" value="1"/>
</dbReference>
<evidence type="ECO:0000256" key="2">
    <source>
        <dbReference type="SAM" id="MobiDB-lite"/>
    </source>
</evidence>
<sequence length="739" mass="81380">MQLGHAKRPGHSPDLEYLTSKRFKREDSGHYHSIKSELESDADLYALQRLSKPLTCGVERVPYPAQCRPFAQNCDWHRRQIIKDVTARLAEQGKCTIGFPRFLDDGITFDWVLDKSIMDMDLGERSSPKSTETPMEVAKEAVVNNMQNAGTICSADSGNSGIVDLQDEFLEIPGFNLFKSENTSLHVLETSEASIVCEAAPSTATPVEEEVLGSKIRLPSLDGAGIEDAPGISQVVQKFRISPSFELAYSEHIASVAPSTSKIKENFRHPLPEKPLSTTSASERTVSSGLVSLWKIDWPNYKEIIFIKGLARTSTIEDVYVYLQINGYPFAEIKDVQLHTRTSAKQMASIQFSSPQLARDALLTLQSSKLPFPIPSEGSSVVIKITTEPCRMPHLKTYSARSTVSAMASAPSLSTPVSSRLQAQSIELPLRKPSPISVLPRIRPLLSRSDILDRPSSIERGSVSASNNPIRPFAKDRLSFRNNLTPSERDAINQQPEVLKCRRAPSPVVIEDSESPSNDETDDDDSIDSNPDEEAKDNTSTSGSDTDSDFVSVQDEARNMRGSRSRQKDRKNIAIGTVKEERIANLSLPSESEGRCVEDACLIRETAVLGYSRGDRQVSIVTQTNKIDASAAKFSLSELPHSDKGISCLAPFLPSNSIEFLSGGSDKTVKRWRVSQTLPDSDDERGRPPVYSTTIRPFGGPLNSRVTSLVYHAAAQRVLCAAGKRLWTLDLEGRNLQCL</sequence>
<proteinExistence type="predicted"/>
<dbReference type="GO" id="GO:0003723">
    <property type="term" value="F:RNA binding"/>
    <property type="evidence" value="ECO:0007669"/>
    <property type="project" value="UniProtKB-UniRule"/>
</dbReference>
<evidence type="ECO:0000313" key="5">
    <source>
        <dbReference type="Proteomes" id="UP000308199"/>
    </source>
</evidence>
<feature type="domain" description="RRM" evidence="3">
    <location>
        <begin position="303"/>
        <end position="388"/>
    </location>
</feature>
<dbReference type="EMBL" id="SGPK01000077">
    <property type="protein sequence ID" value="THH09049.1"/>
    <property type="molecule type" value="Genomic_DNA"/>
</dbReference>
<keyword evidence="5" id="KW-1185">Reference proteome</keyword>
<feature type="compositionally biased region" description="Polar residues" evidence="2">
    <location>
        <begin position="487"/>
        <end position="496"/>
    </location>
</feature>
<gene>
    <name evidence="4" type="ORF">EW145_g2282</name>
</gene>
<keyword evidence="1" id="KW-0694">RNA-binding</keyword>
<accession>A0A4S4LBM7</accession>
<protein>
    <recommendedName>
        <fullName evidence="3">RRM domain-containing protein</fullName>
    </recommendedName>
</protein>
<dbReference type="InterPro" id="IPR000504">
    <property type="entry name" value="RRM_dom"/>
</dbReference>
<name>A0A4S4LBM7_9AGAM</name>
<evidence type="ECO:0000256" key="1">
    <source>
        <dbReference type="PROSITE-ProRule" id="PRU00176"/>
    </source>
</evidence>
<feature type="compositionally biased region" description="Acidic residues" evidence="2">
    <location>
        <begin position="511"/>
        <end position="535"/>
    </location>
</feature>
<dbReference type="Proteomes" id="UP000308199">
    <property type="component" value="Unassembled WGS sequence"/>
</dbReference>
<comment type="caution">
    <text evidence="4">The sequence shown here is derived from an EMBL/GenBank/DDBJ whole genome shotgun (WGS) entry which is preliminary data.</text>
</comment>
<evidence type="ECO:0000259" key="3">
    <source>
        <dbReference type="PROSITE" id="PS50102"/>
    </source>
</evidence>
<evidence type="ECO:0000313" key="4">
    <source>
        <dbReference type="EMBL" id="THH09049.1"/>
    </source>
</evidence>
<feature type="region of interest" description="Disordered" evidence="2">
    <location>
        <begin position="487"/>
        <end position="573"/>
    </location>
</feature>
<dbReference type="OrthoDB" id="1897642at2759"/>
<reference evidence="4 5" key="1">
    <citation type="submission" date="2019-02" db="EMBL/GenBank/DDBJ databases">
        <title>Genome sequencing of the rare red list fungi Phellinidium pouzarii.</title>
        <authorList>
            <person name="Buettner E."/>
            <person name="Kellner H."/>
        </authorList>
    </citation>
    <scope>NUCLEOTIDE SEQUENCE [LARGE SCALE GENOMIC DNA]</scope>
    <source>
        <strain evidence="4 5">DSM 108285</strain>
    </source>
</reference>
<organism evidence="4 5">
    <name type="scientific">Phellinidium pouzarii</name>
    <dbReference type="NCBI Taxonomy" id="167371"/>
    <lineage>
        <taxon>Eukaryota</taxon>
        <taxon>Fungi</taxon>
        <taxon>Dikarya</taxon>
        <taxon>Basidiomycota</taxon>
        <taxon>Agaricomycotina</taxon>
        <taxon>Agaricomycetes</taxon>
        <taxon>Hymenochaetales</taxon>
        <taxon>Hymenochaetaceae</taxon>
        <taxon>Phellinidium</taxon>
    </lineage>
</organism>